<dbReference type="InterPro" id="IPR013595">
    <property type="entry name" value="Pept_S33_TAP-like_C"/>
</dbReference>
<dbReference type="InterPro" id="IPR000073">
    <property type="entry name" value="AB_hydrolase_1"/>
</dbReference>
<feature type="chain" id="PRO_5016107435" evidence="1">
    <location>
        <begin position="23"/>
        <end position="512"/>
    </location>
</feature>
<dbReference type="InterPro" id="IPR029058">
    <property type="entry name" value="AB_hydrolase_fold"/>
</dbReference>
<dbReference type="Pfam" id="PF08386">
    <property type="entry name" value="Abhydrolase_4"/>
    <property type="match status" value="1"/>
</dbReference>
<keyword evidence="1" id="KW-0732">Signal</keyword>
<dbReference type="Pfam" id="PF00561">
    <property type="entry name" value="Abhydrolase_1"/>
    <property type="match status" value="1"/>
</dbReference>
<sequence>MQCRRRVAQAALTLLMLSSPIAVPMAQELVNELPDGARLYRSACPSDDIAALGGLCYRLEVAENRSKAGGRSVKVPIVVFPGSSRQERPDPVFWFQGGPSYGITASYKGILGFKDAFDGRDIVLTEFRGGPKAEPALQCPDENYVYSEVVAKGPGTGDKVKLWSDFLSKCYKTLLQENIDPNQYNDYTQAFDTDDVRKLLKYDKINVGGGSAGGGTAMAYLKYFPDHVRAVVLDSAWLNSLKYRPMLTELQGWRLTYEDLADRCKLDAACARAFPTFAFDLNRARAALDAHPWTFVITDRTTGKPREIVFEGMDLEWLVYHFLFDDKYNQLPALFDDIIKGRPESLAKAVDFQKMFSSPYYFRSPPEVRAFGHYWASTCGNAGAAKLTTDDALAMIAAEPALLLWERPLTMCAWWPGQGDVPASLAAPVVSDKPVLLLTGQVDACCSTRWADHAMRYLSAAQSVEAPWTGHGPLSYASPCLLAITRQYLRQPNGPVDKRCLADFKQKGWQVQ</sequence>
<dbReference type="EMBL" id="QJJK01000001">
    <property type="protein sequence ID" value="PXW64423.1"/>
    <property type="molecule type" value="Genomic_DNA"/>
</dbReference>
<feature type="domain" description="Peptidase S33 tripeptidyl aminopeptidase-like C-terminal" evidence="3">
    <location>
        <begin position="409"/>
        <end position="500"/>
    </location>
</feature>
<evidence type="ECO:0000313" key="4">
    <source>
        <dbReference type="EMBL" id="PXW64423.1"/>
    </source>
</evidence>
<dbReference type="Proteomes" id="UP000248021">
    <property type="component" value="Unassembled WGS sequence"/>
</dbReference>
<dbReference type="AlphaFoldDB" id="A0A2V3UHD3"/>
<dbReference type="RefSeq" id="WP_170146987.1">
    <property type="nucleotide sequence ID" value="NZ_CAKNFM010000006.1"/>
</dbReference>
<organism evidence="4 5">
    <name type="scientific">Chelatococcus asaccharovorans</name>
    <dbReference type="NCBI Taxonomy" id="28210"/>
    <lineage>
        <taxon>Bacteria</taxon>
        <taxon>Pseudomonadati</taxon>
        <taxon>Pseudomonadota</taxon>
        <taxon>Alphaproteobacteria</taxon>
        <taxon>Hyphomicrobiales</taxon>
        <taxon>Chelatococcaceae</taxon>
        <taxon>Chelatococcus</taxon>
    </lineage>
</organism>
<reference evidence="4 5" key="1">
    <citation type="submission" date="2018-05" db="EMBL/GenBank/DDBJ databases">
        <title>Genomic Encyclopedia of Type Strains, Phase IV (KMG-IV): sequencing the most valuable type-strain genomes for metagenomic binning, comparative biology and taxonomic classification.</title>
        <authorList>
            <person name="Goeker M."/>
        </authorList>
    </citation>
    <scope>NUCLEOTIDE SEQUENCE [LARGE SCALE GENOMIC DNA]</scope>
    <source>
        <strain evidence="4 5">DSM 6462</strain>
    </source>
</reference>
<accession>A0A2V3UHD3</accession>
<dbReference type="SUPFAM" id="SSF53474">
    <property type="entry name" value="alpha/beta-Hydrolases"/>
    <property type="match status" value="2"/>
</dbReference>
<name>A0A2V3UHD3_9HYPH</name>
<feature type="domain" description="AB hydrolase-1" evidence="2">
    <location>
        <begin position="117"/>
        <end position="291"/>
    </location>
</feature>
<evidence type="ECO:0000313" key="5">
    <source>
        <dbReference type="Proteomes" id="UP000248021"/>
    </source>
</evidence>
<protein>
    <submittedName>
        <fullName evidence="4">TAP-like protein</fullName>
    </submittedName>
</protein>
<dbReference type="Gene3D" id="3.40.50.1820">
    <property type="entry name" value="alpha/beta hydrolase"/>
    <property type="match status" value="1"/>
</dbReference>
<evidence type="ECO:0000256" key="1">
    <source>
        <dbReference type="SAM" id="SignalP"/>
    </source>
</evidence>
<keyword evidence="5" id="KW-1185">Reference proteome</keyword>
<comment type="caution">
    <text evidence="4">The sequence shown here is derived from an EMBL/GenBank/DDBJ whole genome shotgun (WGS) entry which is preliminary data.</text>
</comment>
<feature type="signal peptide" evidence="1">
    <location>
        <begin position="1"/>
        <end position="22"/>
    </location>
</feature>
<gene>
    <name evidence="4" type="ORF">C7450_101178</name>
</gene>
<proteinExistence type="predicted"/>
<evidence type="ECO:0000259" key="3">
    <source>
        <dbReference type="Pfam" id="PF08386"/>
    </source>
</evidence>
<evidence type="ECO:0000259" key="2">
    <source>
        <dbReference type="Pfam" id="PF00561"/>
    </source>
</evidence>